<keyword evidence="1" id="KW-0808">Transferase</keyword>
<accession>A0A2D3WMG0</accession>
<dbReference type="GO" id="GO:0016740">
    <property type="term" value="F:transferase activity"/>
    <property type="evidence" value="ECO:0007669"/>
    <property type="project" value="UniProtKB-KW"/>
</dbReference>
<dbReference type="Pfam" id="PF08780">
    <property type="entry name" value="NTase_sub_bind"/>
    <property type="match status" value="1"/>
</dbReference>
<dbReference type="NCBIfam" id="TIGR01987">
    <property type="entry name" value="HI0074"/>
    <property type="match status" value="1"/>
</dbReference>
<organism evidence="1 2">
    <name type="scientific">Sulfuricurvum kujiense</name>
    <dbReference type="NCBI Taxonomy" id="148813"/>
    <lineage>
        <taxon>Bacteria</taxon>
        <taxon>Pseudomonadati</taxon>
        <taxon>Campylobacterota</taxon>
        <taxon>Epsilonproteobacteria</taxon>
        <taxon>Campylobacterales</taxon>
        <taxon>Sulfurimonadaceae</taxon>
        <taxon>Sulfuricurvum</taxon>
    </lineage>
</organism>
<dbReference type="AlphaFoldDB" id="A0A2D3WMG0"/>
<dbReference type="SUPFAM" id="SSF81593">
    <property type="entry name" value="Nucleotidyltransferase substrate binding subunit/domain"/>
    <property type="match status" value="1"/>
</dbReference>
<evidence type="ECO:0000313" key="1">
    <source>
        <dbReference type="EMBL" id="DAB38299.1"/>
    </source>
</evidence>
<name>A0A2D3WMG0_9BACT</name>
<reference evidence="1 2" key="1">
    <citation type="journal article" date="2017" name="Front. Microbiol.">
        <title>Comparative Genomic Analysis of the Class Epsilonproteobacteria and Proposed Reclassification to Epsilonbacteraeota (phyl. nov.).</title>
        <authorList>
            <person name="Waite D.W."/>
            <person name="Vanwonterghem I."/>
            <person name="Rinke C."/>
            <person name="Parks D.H."/>
            <person name="Zhang Y."/>
            <person name="Takai K."/>
            <person name="Sievert S.M."/>
            <person name="Simon J."/>
            <person name="Campbell B.J."/>
            <person name="Hanson T.E."/>
            <person name="Woyke T."/>
            <person name="Klotz M.G."/>
            <person name="Hugenholtz P."/>
        </authorList>
    </citation>
    <scope>NUCLEOTIDE SEQUENCE [LARGE SCALE GENOMIC DNA]</scope>
    <source>
        <strain evidence="1">UBA12443</strain>
    </source>
</reference>
<sequence>MALVLTNFLKAIEALERSLQADADASILSLSNDIRESIRAGVIQNFEVCYEQSWKMMKRWIENHIGSSYVDGVTRRELFRVAAENRLIADVELWMGFHSSRNETSHTYDQATANEVFADAKPFLVEVKSLFDAIQSRND</sequence>
<comment type="caution">
    <text evidence="1">The sequence shown here is derived from an EMBL/GenBank/DDBJ whole genome shotgun (WGS) entry which is preliminary data.</text>
</comment>
<dbReference type="EMBL" id="DLUI01000095">
    <property type="protein sequence ID" value="DAB38299.1"/>
    <property type="molecule type" value="Genomic_DNA"/>
</dbReference>
<gene>
    <name evidence="1" type="ORF">CFH83_06655</name>
</gene>
<protein>
    <submittedName>
        <fullName evidence="1">Nucleotidyltransferase</fullName>
    </submittedName>
</protein>
<dbReference type="Gene3D" id="1.20.120.330">
    <property type="entry name" value="Nucleotidyltransferases domain 2"/>
    <property type="match status" value="1"/>
</dbReference>
<dbReference type="Proteomes" id="UP000228859">
    <property type="component" value="Unassembled WGS sequence"/>
</dbReference>
<evidence type="ECO:0000313" key="2">
    <source>
        <dbReference type="Proteomes" id="UP000228859"/>
    </source>
</evidence>
<dbReference type="RefSeq" id="WP_303663025.1">
    <property type="nucleotide sequence ID" value="NZ_DLUI01000095.1"/>
</dbReference>
<proteinExistence type="predicted"/>
<dbReference type="InterPro" id="IPR010235">
    <property type="entry name" value="HepT"/>
</dbReference>